<reference evidence="1" key="1">
    <citation type="submission" date="2022-02" db="EMBL/GenBank/DDBJ databases">
        <title>Plant Genome Project.</title>
        <authorList>
            <person name="Zhang R.-G."/>
        </authorList>
    </citation>
    <scope>NUCLEOTIDE SEQUENCE</scope>
    <source>
        <strain evidence="1">AT1</strain>
    </source>
</reference>
<comment type="caution">
    <text evidence="1">The sequence shown here is derived from an EMBL/GenBank/DDBJ whole genome shotgun (WGS) entry which is preliminary data.</text>
</comment>
<evidence type="ECO:0000313" key="1">
    <source>
        <dbReference type="EMBL" id="KAI8570413.1"/>
    </source>
</evidence>
<sequence length="220" mass="25033">MACSTARCFPIGWQFVHNLVSFPGARIIFGWDSSLFSVSLISCSNQLITLSVEDLFEHKSFFVTVVYGLNLARERLSLWNDLRSLFPVIGSSAWTLLGDFIVVRRPSERMVGFDMSAASDFNSCLEDINMQHMLTKGYWYTWTNKQGGAGSNKSRLDKVLVNDHWLELFRDAEVVGHAPGVSDHCALVLSFVHKRFRVVPFRFYNFWMNNGGFKDLLALS</sequence>
<evidence type="ECO:0000313" key="2">
    <source>
        <dbReference type="Proteomes" id="UP001062846"/>
    </source>
</evidence>
<accession>A0ACC0Q0V2</accession>
<dbReference type="Proteomes" id="UP001062846">
    <property type="component" value="Chromosome 1"/>
</dbReference>
<keyword evidence="2" id="KW-1185">Reference proteome</keyword>
<proteinExistence type="predicted"/>
<gene>
    <name evidence="1" type="ORF">RHMOL_Rhmol01G0032100</name>
</gene>
<protein>
    <submittedName>
        <fullName evidence="1">Uncharacterized protein</fullName>
    </submittedName>
</protein>
<dbReference type="EMBL" id="CM046388">
    <property type="protein sequence ID" value="KAI8570413.1"/>
    <property type="molecule type" value="Genomic_DNA"/>
</dbReference>
<organism evidence="1 2">
    <name type="scientific">Rhododendron molle</name>
    <name type="common">Chinese azalea</name>
    <name type="synonym">Azalea mollis</name>
    <dbReference type="NCBI Taxonomy" id="49168"/>
    <lineage>
        <taxon>Eukaryota</taxon>
        <taxon>Viridiplantae</taxon>
        <taxon>Streptophyta</taxon>
        <taxon>Embryophyta</taxon>
        <taxon>Tracheophyta</taxon>
        <taxon>Spermatophyta</taxon>
        <taxon>Magnoliopsida</taxon>
        <taxon>eudicotyledons</taxon>
        <taxon>Gunneridae</taxon>
        <taxon>Pentapetalae</taxon>
        <taxon>asterids</taxon>
        <taxon>Ericales</taxon>
        <taxon>Ericaceae</taxon>
        <taxon>Ericoideae</taxon>
        <taxon>Rhodoreae</taxon>
        <taxon>Rhododendron</taxon>
    </lineage>
</organism>
<name>A0ACC0Q0V2_RHOML</name>